<dbReference type="InterPro" id="IPR004408">
    <property type="entry name" value="Biotin_CoA_COase_ligase"/>
</dbReference>
<evidence type="ECO:0000256" key="4">
    <source>
        <dbReference type="ARBA" id="ARBA00023267"/>
    </source>
</evidence>
<evidence type="ECO:0000259" key="6">
    <source>
        <dbReference type="PROSITE" id="PS51733"/>
    </source>
</evidence>
<organism evidence="7">
    <name type="scientific">Corynebacterium glutamicum (strain R)</name>
    <dbReference type="NCBI Taxonomy" id="340322"/>
    <lineage>
        <taxon>Bacteria</taxon>
        <taxon>Bacillati</taxon>
        <taxon>Actinomycetota</taxon>
        <taxon>Actinomycetes</taxon>
        <taxon>Mycobacteriales</taxon>
        <taxon>Corynebacteriaceae</taxon>
        <taxon>Corynebacterium</taxon>
    </lineage>
</organism>
<feature type="domain" description="BPL/LPL catalytic" evidence="6">
    <location>
        <begin position="34"/>
        <end position="221"/>
    </location>
</feature>
<dbReference type="EMBL" id="AP009044">
    <property type="protein sequence ID" value="BAF53801.1"/>
    <property type="molecule type" value="Genomic_DNA"/>
</dbReference>
<keyword evidence="4" id="KW-0092">Biotin</keyword>
<evidence type="ECO:0000256" key="5">
    <source>
        <dbReference type="ARBA" id="ARBA00024227"/>
    </source>
</evidence>
<dbReference type="SUPFAM" id="SSF50037">
    <property type="entry name" value="C-terminal domain of transcriptional repressors"/>
    <property type="match status" value="1"/>
</dbReference>
<proteinExistence type="predicted"/>
<keyword evidence="3" id="KW-0067">ATP-binding</keyword>
<dbReference type="Pfam" id="PF03099">
    <property type="entry name" value="BPL_LplA_LipB"/>
    <property type="match status" value="1"/>
</dbReference>
<reference evidence="7" key="1">
    <citation type="journal article" date="2007" name="Microbiology">
        <title>Comparative analysis of the Corynebacterium glutamicum group and complete genome sequence of strain R.</title>
        <authorList>
            <person name="Yukawa H."/>
            <person name="Omumasaba C.A."/>
            <person name="Nonaka H."/>
            <person name="Kos P."/>
            <person name="Okai N."/>
            <person name="Suzuki N."/>
            <person name="Suda M."/>
            <person name="Tsuge Y."/>
            <person name="Watanabe J."/>
            <person name="Ikeda Y."/>
            <person name="Vertes A.A."/>
            <person name="Inui M."/>
        </authorList>
    </citation>
    <scope>NUCLEOTIDE SEQUENCE</scope>
    <source>
        <strain evidence="7">R</strain>
    </source>
</reference>
<dbReference type="GO" id="GO:0005524">
    <property type="term" value="F:ATP binding"/>
    <property type="evidence" value="ECO:0007669"/>
    <property type="project" value="UniProtKB-KW"/>
</dbReference>
<dbReference type="KEGG" id="cgt:cgR_0829"/>
<dbReference type="InterPro" id="IPR045864">
    <property type="entry name" value="aa-tRNA-synth_II/BPL/LPL"/>
</dbReference>
<dbReference type="InterPro" id="IPR004143">
    <property type="entry name" value="BPL_LPL_catalytic"/>
</dbReference>
<dbReference type="NCBIfam" id="TIGR00121">
    <property type="entry name" value="birA_ligase"/>
    <property type="match status" value="1"/>
</dbReference>
<name>A0AB72V9D2_CORGB</name>
<evidence type="ECO:0000256" key="3">
    <source>
        <dbReference type="ARBA" id="ARBA00022840"/>
    </source>
</evidence>
<dbReference type="GO" id="GO:0005737">
    <property type="term" value="C:cytoplasm"/>
    <property type="evidence" value="ECO:0007669"/>
    <property type="project" value="TreeGrafter"/>
</dbReference>
<dbReference type="Gene3D" id="2.30.30.100">
    <property type="match status" value="1"/>
</dbReference>
<dbReference type="PANTHER" id="PTHR12835">
    <property type="entry name" value="BIOTIN PROTEIN LIGASE"/>
    <property type="match status" value="1"/>
</dbReference>
<dbReference type="AlphaFoldDB" id="A0AB72V9D2"/>
<dbReference type="GO" id="GO:0004077">
    <property type="term" value="F:biotin--[biotin carboxyl-carrier protein] ligase activity"/>
    <property type="evidence" value="ECO:0007669"/>
    <property type="project" value="UniProtKB-EC"/>
</dbReference>
<keyword evidence="2" id="KW-0547">Nucleotide-binding</keyword>
<dbReference type="PROSITE" id="PS51733">
    <property type="entry name" value="BPL_LPL_CATALYTIC"/>
    <property type="match status" value="1"/>
</dbReference>
<protein>
    <recommendedName>
        <fullName evidence="5">biotin--[biotin carboxyl-carrier protein] ligase</fullName>
        <ecNumber evidence="5">6.3.4.15</ecNumber>
    </recommendedName>
</protein>
<dbReference type="InterPro" id="IPR003142">
    <property type="entry name" value="BPL_C"/>
</dbReference>
<evidence type="ECO:0000256" key="1">
    <source>
        <dbReference type="ARBA" id="ARBA00022598"/>
    </source>
</evidence>
<dbReference type="SUPFAM" id="SSF55681">
    <property type="entry name" value="Class II aaRS and biotin synthetases"/>
    <property type="match status" value="1"/>
</dbReference>
<accession>A0AB72V9D2</accession>
<dbReference type="PANTHER" id="PTHR12835:SF5">
    <property type="entry name" value="BIOTIN--PROTEIN LIGASE"/>
    <property type="match status" value="1"/>
</dbReference>
<dbReference type="EC" id="6.3.4.15" evidence="5"/>
<sequence>MGVSPLKRAFRRDPTTLASMNVDISRSREPLNVELLKEKLLQNGDFGQVIYEKVTGSTNADLLALAGSGAPNWTVKTVEFQDHARGRLGRPWSAPEGSQTIVSVLVQLSTDQVDRIGTIPLAAGLAVMDALNDLGVEDAGLKWPNDVQIHGKKLCGILVEATGFDSTPTVVIGWGTNISLTKEELPVPHATSLALEGVEVDRTTFLINMLTHLHTRLDQWQGPSVDWLDDYRAVCSSIGQDVRVLLPGNKELLGEAIGVATGGEIRVRDASGTVHTLNAGEITHLRLQ</sequence>
<dbReference type="Gene3D" id="3.30.930.10">
    <property type="entry name" value="Bira Bifunctional Protein, Domain 2"/>
    <property type="match status" value="1"/>
</dbReference>
<dbReference type="RefSeq" id="WP_011896884.1">
    <property type="nucleotide sequence ID" value="NC_009342.1"/>
</dbReference>
<evidence type="ECO:0000256" key="2">
    <source>
        <dbReference type="ARBA" id="ARBA00022741"/>
    </source>
</evidence>
<gene>
    <name evidence="7" type="ordered locus">cgR_0829</name>
</gene>
<keyword evidence="1" id="KW-0436">Ligase</keyword>
<dbReference type="CDD" id="cd16442">
    <property type="entry name" value="BPL"/>
    <property type="match status" value="1"/>
</dbReference>
<dbReference type="Proteomes" id="UP000006698">
    <property type="component" value="Chromosome"/>
</dbReference>
<dbReference type="Pfam" id="PF02237">
    <property type="entry name" value="BPL_C"/>
    <property type="match status" value="1"/>
</dbReference>
<evidence type="ECO:0000313" key="7">
    <source>
        <dbReference type="EMBL" id="BAF53801.1"/>
    </source>
</evidence>
<dbReference type="InterPro" id="IPR008988">
    <property type="entry name" value="Transcriptional_repressor_C"/>
</dbReference>